<organism evidence="2 3">
    <name type="scientific">Protea cynaroides</name>
    <dbReference type="NCBI Taxonomy" id="273540"/>
    <lineage>
        <taxon>Eukaryota</taxon>
        <taxon>Viridiplantae</taxon>
        <taxon>Streptophyta</taxon>
        <taxon>Embryophyta</taxon>
        <taxon>Tracheophyta</taxon>
        <taxon>Spermatophyta</taxon>
        <taxon>Magnoliopsida</taxon>
        <taxon>Proteales</taxon>
        <taxon>Proteaceae</taxon>
        <taxon>Protea</taxon>
    </lineage>
</organism>
<dbReference type="GO" id="GO:0005737">
    <property type="term" value="C:cytoplasm"/>
    <property type="evidence" value="ECO:0007669"/>
    <property type="project" value="TreeGrafter"/>
</dbReference>
<dbReference type="GO" id="GO:0070042">
    <property type="term" value="F:rRNA (uridine-N3-)-methyltransferase activity"/>
    <property type="evidence" value="ECO:0007669"/>
    <property type="project" value="InterPro"/>
</dbReference>
<keyword evidence="3" id="KW-1185">Reference proteome</keyword>
<evidence type="ECO:0000313" key="3">
    <source>
        <dbReference type="Proteomes" id="UP001141806"/>
    </source>
</evidence>
<dbReference type="Pfam" id="PF10354">
    <property type="entry name" value="BMT5-like"/>
    <property type="match status" value="1"/>
</dbReference>
<comment type="caution">
    <text evidence="2">The sequence shown here is derived from an EMBL/GenBank/DDBJ whole genome shotgun (WGS) entry which is preliminary data.</text>
</comment>
<gene>
    <name evidence="2" type="ORF">NE237_028943</name>
</gene>
<dbReference type="InterPro" id="IPR019446">
    <property type="entry name" value="BMT5-like"/>
</dbReference>
<dbReference type="Proteomes" id="UP001141806">
    <property type="component" value="Unassembled WGS sequence"/>
</dbReference>
<dbReference type="EMBL" id="JAMYWD010000012">
    <property type="protein sequence ID" value="KAJ4952111.1"/>
    <property type="molecule type" value="Genomic_DNA"/>
</dbReference>
<dbReference type="PANTHER" id="PTHR11538:SF70">
    <property type="entry name" value="25S RRNA (URIDINE-N(3))-METHYLTRANSFERASE BMT5-LIKE DOMAIN-CONTAINING PROTEIN"/>
    <property type="match status" value="1"/>
</dbReference>
<dbReference type="AlphaFoldDB" id="A0A9Q0JUB2"/>
<evidence type="ECO:0000313" key="2">
    <source>
        <dbReference type="EMBL" id="KAJ4952111.1"/>
    </source>
</evidence>
<dbReference type="OrthoDB" id="273345at2759"/>
<evidence type="ECO:0000259" key="1">
    <source>
        <dbReference type="Pfam" id="PF10354"/>
    </source>
</evidence>
<sequence length="407" mass="46564">MIYGYLYSVANLPEQPYVVKYRDVDEKITYTADLEGLLLDGGSVYRSQFILPPATKRPRVSEEDGAVVILINEVVLWLVIETIKAILLHVFTGDKITVSEDDLREKASSWGRVLQEERRIKQGNSGHKILLVWDRDKITVPKYDLGEKAPKERDLQEERRTKQDYSSHKILLVGEGDKIRVPKYDLGEKAPKGRVLEEEKRIKHYCNNHKILLVGEGDFSFSACLAKVFGSASNMVATSLNSKGFVEENYGNAISNINDLKSRRCVVLHGVDATKMARHKFLKGMRFDRIVFNFPYAGFHKNDSRKPQTSGHQKLISEFFKNAKKMLSEEGEIHVSQKSKLFNSKWNIESLASLSDLNFLKAVKFSLSDYPGYNIKKGFGGDRNFNCKRLKTYMFGRETKRKYVSDL</sequence>
<name>A0A9Q0JUB2_9MAGN</name>
<dbReference type="SUPFAM" id="SSF53335">
    <property type="entry name" value="S-adenosyl-L-methionine-dependent methyltransferases"/>
    <property type="match status" value="1"/>
</dbReference>
<dbReference type="Gene3D" id="3.40.50.150">
    <property type="entry name" value="Vaccinia Virus protein VP39"/>
    <property type="match status" value="1"/>
</dbReference>
<reference evidence="2" key="1">
    <citation type="journal article" date="2023" name="Plant J.">
        <title>The genome of the king protea, Protea cynaroides.</title>
        <authorList>
            <person name="Chang J."/>
            <person name="Duong T.A."/>
            <person name="Schoeman C."/>
            <person name="Ma X."/>
            <person name="Roodt D."/>
            <person name="Barker N."/>
            <person name="Li Z."/>
            <person name="Van de Peer Y."/>
            <person name="Mizrachi E."/>
        </authorList>
    </citation>
    <scope>NUCLEOTIDE SEQUENCE</scope>
    <source>
        <tissue evidence="2">Young leaves</tissue>
    </source>
</reference>
<proteinExistence type="predicted"/>
<protein>
    <recommendedName>
        <fullName evidence="1">25S rRNA (uridine-N(3))-methyltransferase BMT5-like domain-containing protein</fullName>
    </recommendedName>
</protein>
<accession>A0A9Q0JUB2</accession>
<dbReference type="InterPro" id="IPR029063">
    <property type="entry name" value="SAM-dependent_MTases_sf"/>
</dbReference>
<dbReference type="PANTHER" id="PTHR11538">
    <property type="entry name" value="PHENYLALANYL-TRNA SYNTHETASE"/>
    <property type="match status" value="1"/>
</dbReference>
<feature type="domain" description="25S rRNA (uridine-N(3))-methyltransferase BMT5-like" evidence="1">
    <location>
        <begin position="212"/>
        <end position="376"/>
    </location>
</feature>
<dbReference type="GO" id="GO:0070475">
    <property type="term" value="P:rRNA base methylation"/>
    <property type="evidence" value="ECO:0007669"/>
    <property type="project" value="InterPro"/>
</dbReference>